<dbReference type="AlphaFoldDB" id="A9BBG4"/>
<dbReference type="PROSITE" id="PS50844">
    <property type="entry name" value="AFP_LIKE"/>
    <property type="match status" value="1"/>
</dbReference>
<dbReference type="Gene3D" id="3.20.20.70">
    <property type="entry name" value="Aldolase class I"/>
    <property type="match status" value="1"/>
</dbReference>
<dbReference type="HOGENOM" id="CLU_040465_0_0_3"/>
<dbReference type="InterPro" id="IPR013785">
    <property type="entry name" value="Aldolase_TIM"/>
</dbReference>
<dbReference type="GO" id="GO:0016051">
    <property type="term" value="P:carbohydrate biosynthetic process"/>
    <property type="evidence" value="ECO:0007669"/>
    <property type="project" value="InterPro"/>
</dbReference>
<evidence type="ECO:0000313" key="2">
    <source>
        <dbReference type="EMBL" id="ABX09176.1"/>
    </source>
</evidence>
<dbReference type="RefSeq" id="WP_012195797.1">
    <property type="nucleotide sequence ID" value="NC_009976.1"/>
</dbReference>
<dbReference type="OrthoDB" id="9814210at2"/>
<dbReference type="PANTHER" id="PTHR42966">
    <property type="entry name" value="N-ACETYLNEURAMINATE SYNTHASE"/>
    <property type="match status" value="1"/>
</dbReference>
<dbReference type="NCBIfam" id="TIGR03569">
    <property type="entry name" value="NeuB_NnaB"/>
    <property type="match status" value="1"/>
</dbReference>
<dbReference type="EC" id="2.5.1.56" evidence="2"/>
<dbReference type="GO" id="GO:0050462">
    <property type="term" value="F:N-acetylneuraminate synthase activity"/>
    <property type="evidence" value="ECO:0007669"/>
    <property type="project" value="UniProtKB-EC"/>
</dbReference>
<dbReference type="InterPro" id="IPR013132">
    <property type="entry name" value="PseI/NeuA/B-like_N"/>
</dbReference>
<keyword evidence="2" id="KW-0808">Transferase</keyword>
<dbReference type="InterPro" id="IPR013974">
    <property type="entry name" value="SAF"/>
</dbReference>
<dbReference type="EMBL" id="CP000878">
    <property type="protein sequence ID" value="ABX09176.1"/>
    <property type="molecule type" value="Genomic_DNA"/>
</dbReference>
<proteinExistence type="predicted"/>
<dbReference type="InterPro" id="IPR020007">
    <property type="entry name" value="NeuB/NeuA"/>
</dbReference>
<dbReference type="eggNOG" id="COG2089">
    <property type="taxonomic scope" value="Bacteria"/>
</dbReference>
<dbReference type="CDD" id="cd11615">
    <property type="entry name" value="SAF_NeuB_like"/>
    <property type="match status" value="1"/>
</dbReference>
<dbReference type="Proteomes" id="UP000000788">
    <property type="component" value="Chromosome"/>
</dbReference>
<dbReference type="InterPro" id="IPR006190">
    <property type="entry name" value="SAF_AFP_Neu5Ac"/>
</dbReference>
<dbReference type="STRING" id="93059.P9211_12451"/>
<dbReference type="Pfam" id="PF08666">
    <property type="entry name" value="SAF"/>
    <property type="match status" value="1"/>
</dbReference>
<dbReference type="Gene3D" id="3.90.1210.10">
    <property type="entry name" value="Antifreeze-like/N-acetylneuraminic acid synthase C-terminal domain"/>
    <property type="match status" value="1"/>
</dbReference>
<feature type="domain" description="AFP-like" evidence="1">
    <location>
        <begin position="282"/>
        <end position="337"/>
    </location>
</feature>
<sequence length="337" mass="37221">MNNTIVIAEAGVNHNGDISLAKKLIKVAADSGANYVKFQSFVADKLVTKFSDCASYQNRNNLVSQTQLDMLRKLELKEDDYYTLIKECANHDIGFLSSPFDIDAIKFLKRLNIDYLKIPSGEITNLPYLERAASFAKPIILSTGMSTLTEIEAALNILYKGGCKKNNVNLLHCISEYPAPKEIVNLNFITTLKKNFGVNVGYSDHTMGIEIPIAAVALGANIIEKHFTLDRGMEGPDHKASLEPIELKEMVKSIRSIDLALGSGVKDISLIEKENAKIVRKSLVAINEIKIGDLFTEENVGIKRPGTGISPMRLEEVLGQKATKSFGIDQIIELDYE</sequence>
<dbReference type="Pfam" id="PF03102">
    <property type="entry name" value="NeuB"/>
    <property type="match status" value="1"/>
</dbReference>
<dbReference type="InterPro" id="IPR057736">
    <property type="entry name" value="SAF_PseI/NeuA/NeuB"/>
</dbReference>
<accession>A9BBG4</accession>
<reference evidence="2 3" key="1">
    <citation type="journal article" date="2007" name="PLoS Genet.">
        <title>Patterns and implications of gene gain and loss in the evolution of Prochlorococcus.</title>
        <authorList>
            <person name="Kettler G.C."/>
            <person name="Martiny A.C."/>
            <person name="Huang K."/>
            <person name="Zucker J."/>
            <person name="Coleman M.L."/>
            <person name="Rodrigue S."/>
            <person name="Chen F."/>
            <person name="Lapidus A."/>
            <person name="Ferriera S."/>
            <person name="Johnson J."/>
            <person name="Steglich C."/>
            <person name="Church G.M."/>
            <person name="Richardson P."/>
            <person name="Chisholm S.W."/>
        </authorList>
    </citation>
    <scope>NUCLEOTIDE SEQUENCE [LARGE SCALE GENOMIC DNA]</scope>
    <source>
        <strain evidence="3">MIT 9211</strain>
    </source>
</reference>
<organism evidence="2 3">
    <name type="scientific">Prochlorococcus marinus (strain MIT 9211)</name>
    <dbReference type="NCBI Taxonomy" id="93059"/>
    <lineage>
        <taxon>Bacteria</taxon>
        <taxon>Bacillati</taxon>
        <taxon>Cyanobacteriota</taxon>
        <taxon>Cyanophyceae</taxon>
        <taxon>Synechococcales</taxon>
        <taxon>Prochlorococcaceae</taxon>
        <taxon>Prochlorococcus</taxon>
    </lineage>
</organism>
<keyword evidence="3" id="KW-1185">Reference proteome</keyword>
<evidence type="ECO:0000313" key="3">
    <source>
        <dbReference type="Proteomes" id="UP000000788"/>
    </source>
</evidence>
<protein>
    <submittedName>
        <fullName evidence="2">Sialic acid synthase</fullName>
        <ecNumber evidence="2">2.5.1.56</ecNumber>
        <ecNumber evidence="2">2.5.1.57</ecNumber>
    </submittedName>
</protein>
<dbReference type="PANTHER" id="PTHR42966:SF1">
    <property type="entry name" value="SIALIC ACID SYNTHASE"/>
    <property type="match status" value="1"/>
</dbReference>
<dbReference type="InterPro" id="IPR051690">
    <property type="entry name" value="PseI-like"/>
</dbReference>
<evidence type="ECO:0000259" key="1">
    <source>
        <dbReference type="PROSITE" id="PS50844"/>
    </source>
</evidence>
<dbReference type="SUPFAM" id="SSF51569">
    <property type="entry name" value="Aldolase"/>
    <property type="match status" value="1"/>
</dbReference>
<dbReference type="EC" id="2.5.1.57" evidence="2"/>
<name>A9BBG4_PROM4</name>
<dbReference type="SUPFAM" id="SSF51269">
    <property type="entry name" value="AFP III-like domain"/>
    <property type="match status" value="1"/>
</dbReference>
<dbReference type="KEGG" id="pmj:P9211_12451"/>
<gene>
    <name evidence="2" type="primary">spsE</name>
    <name evidence="2" type="ordered locus">P9211_12451</name>
</gene>
<dbReference type="GO" id="GO:0047444">
    <property type="term" value="F:N-acylneuraminate-9-phosphate synthase activity"/>
    <property type="evidence" value="ECO:0007669"/>
    <property type="project" value="UniProtKB-EC"/>
</dbReference>
<dbReference type="InterPro" id="IPR036732">
    <property type="entry name" value="AFP_Neu5c_C_sf"/>
</dbReference>